<feature type="compositionally biased region" description="Basic and acidic residues" evidence="1">
    <location>
        <begin position="123"/>
        <end position="134"/>
    </location>
</feature>
<evidence type="ECO:0000256" key="1">
    <source>
        <dbReference type="SAM" id="MobiDB-lite"/>
    </source>
</evidence>
<reference evidence="3 4" key="1">
    <citation type="journal article" date="2015" name="Nat. Commun.">
        <title>Lucilia cuprina genome unlocks parasitic fly biology to underpin future interventions.</title>
        <authorList>
            <person name="Anstead C.A."/>
            <person name="Korhonen P.K."/>
            <person name="Young N.D."/>
            <person name="Hall R.S."/>
            <person name="Jex A.R."/>
            <person name="Murali S.C."/>
            <person name="Hughes D.S."/>
            <person name="Lee S.F."/>
            <person name="Perry T."/>
            <person name="Stroehlein A.J."/>
            <person name="Ansell B.R."/>
            <person name="Breugelmans B."/>
            <person name="Hofmann A."/>
            <person name="Qu J."/>
            <person name="Dugan S."/>
            <person name="Lee S.L."/>
            <person name="Chao H."/>
            <person name="Dinh H."/>
            <person name="Han Y."/>
            <person name="Doddapaneni H.V."/>
            <person name="Worley K.C."/>
            <person name="Muzny D.M."/>
            <person name="Ioannidis P."/>
            <person name="Waterhouse R.M."/>
            <person name="Zdobnov E.M."/>
            <person name="James P.J."/>
            <person name="Bagnall N.H."/>
            <person name="Kotze A.C."/>
            <person name="Gibbs R.A."/>
            <person name="Richards S."/>
            <person name="Batterham P."/>
            <person name="Gasser R.B."/>
        </authorList>
    </citation>
    <scope>NUCLEOTIDE SEQUENCE [LARGE SCALE GENOMIC DNA]</scope>
    <source>
        <strain evidence="3 4">LS</strain>
        <tissue evidence="3">Full body</tissue>
    </source>
</reference>
<feature type="region of interest" description="Disordered" evidence="1">
    <location>
        <begin position="34"/>
        <end position="134"/>
    </location>
</feature>
<accession>A0A0L0CAG2</accession>
<proteinExistence type="predicted"/>
<keyword evidence="4" id="KW-1185">Reference proteome</keyword>
<feature type="compositionally biased region" description="Basic and acidic residues" evidence="1">
    <location>
        <begin position="65"/>
        <end position="76"/>
    </location>
</feature>
<evidence type="ECO:0000313" key="3">
    <source>
        <dbReference type="EMBL" id="KNC29246.1"/>
    </source>
</evidence>
<evidence type="ECO:0000256" key="2">
    <source>
        <dbReference type="SAM" id="SignalP"/>
    </source>
</evidence>
<evidence type="ECO:0000313" key="4">
    <source>
        <dbReference type="Proteomes" id="UP000037069"/>
    </source>
</evidence>
<name>A0A0L0CAG2_LUCCU</name>
<feature type="signal peptide" evidence="2">
    <location>
        <begin position="1"/>
        <end position="25"/>
    </location>
</feature>
<feature type="chain" id="PRO_5005536054" evidence="2">
    <location>
        <begin position="26"/>
        <end position="134"/>
    </location>
</feature>
<feature type="compositionally biased region" description="Basic residues" evidence="1">
    <location>
        <begin position="109"/>
        <end position="118"/>
    </location>
</feature>
<dbReference type="AlphaFoldDB" id="A0A0L0CAG2"/>
<protein>
    <submittedName>
        <fullName evidence="3">Uncharacterized protein</fullName>
    </submittedName>
</protein>
<gene>
    <name evidence="3" type="ORF">FF38_02360</name>
</gene>
<dbReference type="EMBL" id="JRES01000678">
    <property type="protein sequence ID" value="KNC29246.1"/>
    <property type="molecule type" value="Genomic_DNA"/>
</dbReference>
<sequence length="134" mass="15492">MYHKIIGLFLTICLIMTHCCGSSQAVPILAKNSLNEESKSQPRRKNQNHSQESTEGRIKIIAKNSLKEESNEESKSQPRRKNQNHSQESTEGRIKIIAKNSLKEESKSQPRRHRRKNQNHSQETTEERTEITTN</sequence>
<comment type="caution">
    <text evidence="3">The sequence shown here is derived from an EMBL/GenBank/DDBJ whole genome shotgun (WGS) entry which is preliminary data.</text>
</comment>
<dbReference type="Proteomes" id="UP000037069">
    <property type="component" value="Unassembled WGS sequence"/>
</dbReference>
<keyword evidence="2" id="KW-0732">Signal</keyword>
<organism evidence="3 4">
    <name type="scientific">Lucilia cuprina</name>
    <name type="common">Green bottle fly</name>
    <name type="synonym">Australian sheep blowfly</name>
    <dbReference type="NCBI Taxonomy" id="7375"/>
    <lineage>
        <taxon>Eukaryota</taxon>
        <taxon>Metazoa</taxon>
        <taxon>Ecdysozoa</taxon>
        <taxon>Arthropoda</taxon>
        <taxon>Hexapoda</taxon>
        <taxon>Insecta</taxon>
        <taxon>Pterygota</taxon>
        <taxon>Neoptera</taxon>
        <taxon>Endopterygota</taxon>
        <taxon>Diptera</taxon>
        <taxon>Brachycera</taxon>
        <taxon>Muscomorpha</taxon>
        <taxon>Oestroidea</taxon>
        <taxon>Calliphoridae</taxon>
        <taxon>Luciliinae</taxon>
        <taxon>Lucilia</taxon>
    </lineage>
</organism>